<keyword evidence="4" id="KW-1185">Reference proteome</keyword>
<dbReference type="Gene3D" id="3.40.630.10">
    <property type="entry name" value="Zn peptidases"/>
    <property type="match status" value="2"/>
</dbReference>
<comment type="similarity">
    <text evidence="1">Belongs to the peptidase M28 family.</text>
</comment>
<evidence type="ECO:0000259" key="2">
    <source>
        <dbReference type="Pfam" id="PF04389"/>
    </source>
</evidence>
<dbReference type="EMBL" id="JBBPBF010000013">
    <property type="protein sequence ID" value="KAK7611593.1"/>
    <property type="molecule type" value="Genomic_DNA"/>
</dbReference>
<keyword evidence="1" id="KW-0862">Zinc</keyword>
<keyword evidence="1" id="KW-0479">Metal-binding</keyword>
<dbReference type="Pfam" id="PF04389">
    <property type="entry name" value="Peptidase_M28"/>
    <property type="match status" value="1"/>
</dbReference>
<keyword evidence="1" id="KW-0732">Signal</keyword>
<evidence type="ECO:0000313" key="4">
    <source>
        <dbReference type="Proteomes" id="UP001367316"/>
    </source>
</evidence>
<dbReference type="EC" id="3.4.-.-" evidence="1"/>
<feature type="chain" id="PRO_5044962390" description="Peptide hydrolase" evidence="1">
    <location>
        <begin position="17"/>
        <end position="388"/>
    </location>
</feature>
<keyword evidence="3" id="KW-0482">Metalloprotease</keyword>
<gene>
    <name evidence="3" type="ORF">JOL62DRAFT_591923</name>
</gene>
<evidence type="ECO:0000256" key="1">
    <source>
        <dbReference type="RuleBase" id="RU361240"/>
    </source>
</evidence>
<feature type="domain" description="Peptidase M28" evidence="2">
    <location>
        <begin position="101"/>
        <end position="154"/>
    </location>
</feature>
<protein>
    <recommendedName>
        <fullName evidence="1">Peptide hydrolase</fullName>
        <ecNumber evidence="1">3.4.-.-</ecNumber>
    </recommendedName>
</protein>
<dbReference type="InterPro" id="IPR007484">
    <property type="entry name" value="Peptidase_M28"/>
</dbReference>
<reference evidence="3 4" key="1">
    <citation type="submission" date="2024-04" db="EMBL/GenBank/DDBJ databases">
        <title>Phyllosticta paracitricarpa is synonymous to the EU quarantine fungus P. citricarpa based on phylogenomic analyses.</title>
        <authorList>
            <consortium name="Lawrence Berkeley National Laboratory"/>
            <person name="Van ingen-buijs V.A."/>
            <person name="Van westerhoven A.C."/>
            <person name="Haridas S."/>
            <person name="Skiadas P."/>
            <person name="Martin F."/>
            <person name="Groenewald J.Z."/>
            <person name="Crous P.W."/>
            <person name="Seidl M.F."/>
        </authorList>
    </citation>
    <scope>NUCLEOTIDE SEQUENCE [LARGE SCALE GENOMIC DNA]</scope>
    <source>
        <strain evidence="3 4">CBS 141358</strain>
    </source>
</reference>
<name>A0ABR1NA27_9PEZI</name>
<dbReference type="GO" id="GO:0008237">
    <property type="term" value="F:metallopeptidase activity"/>
    <property type="evidence" value="ECO:0007669"/>
    <property type="project" value="UniProtKB-KW"/>
</dbReference>
<keyword evidence="1" id="KW-0645">Protease</keyword>
<feature type="signal peptide" evidence="1">
    <location>
        <begin position="1"/>
        <end position="16"/>
    </location>
</feature>
<comment type="caution">
    <text evidence="3">The sequence shown here is derived from an EMBL/GenBank/DDBJ whole genome shotgun (WGS) entry which is preliminary data.</text>
</comment>
<keyword evidence="1" id="KW-0378">Hydrolase</keyword>
<evidence type="ECO:0000313" key="3">
    <source>
        <dbReference type="EMBL" id="KAK7611593.1"/>
    </source>
</evidence>
<dbReference type="Proteomes" id="UP001367316">
    <property type="component" value="Unassembled WGS sequence"/>
</dbReference>
<accession>A0ABR1NA27</accession>
<organism evidence="3 4">
    <name type="scientific">Phyllosticta paracitricarpa</name>
    <dbReference type="NCBI Taxonomy" id="2016321"/>
    <lineage>
        <taxon>Eukaryota</taxon>
        <taxon>Fungi</taxon>
        <taxon>Dikarya</taxon>
        <taxon>Ascomycota</taxon>
        <taxon>Pezizomycotina</taxon>
        <taxon>Dothideomycetes</taxon>
        <taxon>Dothideomycetes incertae sedis</taxon>
        <taxon>Botryosphaeriales</taxon>
        <taxon>Phyllostictaceae</taxon>
        <taxon>Phyllosticta</taxon>
    </lineage>
</organism>
<sequence length="388" mass="42117">MLHFFGILGLLGHAGGQRISVPQGLPPAVAVDVFNHGSCAYAAWPPSDLASYGTRHTCSSQTDPNRGIGAARDWIERMNVSVEGYLQEVNERFPFPTQTSNVIARLEGSSDPSRVYVVSGHYSSRVTDIDNYTDDAPSANDDASRVVLVMELAREEQGLYGAGYLAQTLRNASVNADLRDPNSIRVFAQGLPLAEDETQRAQRLTAGGGNDSPARQLARFIAEVGANDATDMKVAIIHRLDRFPRGGDHRPFLEQGYSAVRFTEPNEIFAHQHQDNPIGNGQQFGDLPEFLDYEFGKRVAKVNMVALWSLAQAPGTVRNLTNNTSILGNNSTFSWLPTNAPLWARVVDVGNVNTATVALSKDSVIFGVRSVGRNGHKSPALFPCPTVA</sequence>
<proteinExistence type="inferred from homology"/>
<dbReference type="SUPFAM" id="SSF53187">
    <property type="entry name" value="Zn-dependent exopeptidases"/>
    <property type="match status" value="1"/>
</dbReference>